<reference evidence="2" key="1">
    <citation type="submission" date="2015-04" db="UniProtKB">
        <authorList>
            <consortium name="EnsemblPlants"/>
        </authorList>
    </citation>
    <scope>IDENTIFICATION</scope>
</reference>
<feature type="region of interest" description="Disordered" evidence="1">
    <location>
        <begin position="1"/>
        <end position="94"/>
    </location>
</feature>
<evidence type="ECO:0000313" key="2">
    <source>
        <dbReference type="EnsemblPlants" id="OGLUM07G09060.1"/>
    </source>
</evidence>
<keyword evidence="3" id="KW-1185">Reference proteome</keyword>
<dbReference type="AlphaFoldDB" id="A0A0E0AI26"/>
<protein>
    <submittedName>
        <fullName evidence="2">Uncharacterized protein</fullName>
    </submittedName>
</protein>
<sequence length="140" mass="15278">MWFSPRENSPRKGERYPRQRSQEGYDTRRRSRCRPGGRGANQPRPKAGADRGEPPEDGERGGGERVDRATGHGARTGVRGRQRVTRGARPQGKAEAEAEAAAAAAWRSRAVGGAVGGGVALGTNQRDSEKKEWQKQNNIF</sequence>
<feature type="compositionally biased region" description="Basic and acidic residues" evidence="1">
    <location>
        <begin position="47"/>
        <end position="70"/>
    </location>
</feature>
<dbReference type="EnsemblPlants" id="OGLUM07G09060.1">
    <property type="protein sequence ID" value="OGLUM07G09060.1"/>
    <property type="gene ID" value="OGLUM07G09060"/>
</dbReference>
<evidence type="ECO:0000313" key="3">
    <source>
        <dbReference type="Proteomes" id="UP000026961"/>
    </source>
</evidence>
<dbReference type="Proteomes" id="UP000026961">
    <property type="component" value="Chromosome 7"/>
</dbReference>
<accession>A0A0E0AI26</accession>
<feature type="region of interest" description="Disordered" evidence="1">
    <location>
        <begin position="120"/>
        <end position="140"/>
    </location>
</feature>
<dbReference type="HOGENOM" id="CLU_1838272_0_0_1"/>
<proteinExistence type="predicted"/>
<organism evidence="2">
    <name type="scientific">Oryza glumipatula</name>
    <dbReference type="NCBI Taxonomy" id="40148"/>
    <lineage>
        <taxon>Eukaryota</taxon>
        <taxon>Viridiplantae</taxon>
        <taxon>Streptophyta</taxon>
        <taxon>Embryophyta</taxon>
        <taxon>Tracheophyta</taxon>
        <taxon>Spermatophyta</taxon>
        <taxon>Magnoliopsida</taxon>
        <taxon>Liliopsida</taxon>
        <taxon>Poales</taxon>
        <taxon>Poaceae</taxon>
        <taxon>BOP clade</taxon>
        <taxon>Oryzoideae</taxon>
        <taxon>Oryzeae</taxon>
        <taxon>Oryzinae</taxon>
        <taxon>Oryza</taxon>
    </lineage>
</organism>
<feature type="compositionally biased region" description="Basic and acidic residues" evidence="1">
    <location>
        <begin position="8"/>
        <end position="28"/>
    </location>
</feature>
<reference evidence="2" key="2">
    <citation type="submission" date="2018-05" db="EMBL/GenBank/DDBJ databases">
        <title>OgluRS3 (Oryza glumaepatula Reference Sequence Version 3).</title>
        <authorList>
            <person name="Zhang J."/>
            <person name="Kudrna D."/>
            <person name="Lee S."/>
            <person name="Talag J."/>
            <person name="Welchert J."/>
            <person name="Wing R.A."/>
        </authorList>
    </citation>
    <scope>NUCLEOTIDE SEQUENCE [LARGE SCALE GENOMIC DNA]</scope>
</reference>
<name>A0A0E0AI26_9ORYZ</name>
<dbReference type="Gramene" id="OGLUM07G09060.1">
    <property type="protein sequence ID" value="OGLUM07G09060.1"/>
    <property type="gene ID" value="OGLUM07G09060"/>
</dbReference>
<evidence type="ECO:0000256" key="1">
    <source>
        <dbReference type="SAM" id="MobiDB-lite"/>
    </source>
</evidence>